<dbReference type="EMBL" id="VULP01000009">
    <property type="protein sequence ID" value="MSU81957.1"/>
    <property type="molecule type" value="Genomic_DNA"/>
</dbReference>
<proteinExistence type="inferred from homology"/>
<gene>
    <name evidence="6" type="ORF">FYJ25_06175</name>
</gene>
<evidence type="ECO:0000256" key="3">
    <source>
        <dbReference type="ARBA" id="ARBA00022729"/>
    </source>
</evidence>
<dbReference type="InterPro" id="IPR028082">
    <property type="entry name" value="Peripla_BP_I"/>
</dbReference>
<accession>A0A6N7YAD5</accession>
<keyword evidence="4" id="KW-1133">Transmembrane helix</keyword>
<feature type="transmembrane region" description="Helical" evidence="4">
    <location>
        <begin position="12"/>
        <end position="33"/>
    </location>
</feature>
<evidence type="ECO:0000256" key="2">
    <source>
        <dbReference type="ARBA" id="ARBA00007639"/>
    </source>
</evidence>
<dbReference type="Pfam" id="PF13407">
    <property type="entry name" value="Peripla_BP_4"/>
    <property type="match status" value="1"/>
</dbReference>
<dbReference type="InterPro" id="IPR025997">
    <property type="entry name" value="SBP_2_dom"/>
</dbReference>
<organism evidence="6 7">
    <name type="scientific">Anaerobutyricum soehngenii</name>
    <dbReference type="NCBI Taxonomy" id="105843"/>
    <lineage>
        <taxon>Bacteria</taxon>
        <taxon>Bacillati</taxon>
        <taxon>Bacillota</taxon>
        <taxon>Clostridia</taxon>
        <taxon>Lachnospirales</taxon>
        <taxon>Lachnospiraceae</taxon>
        <taxon>Anaerobutyricum</taxon>
    </lineage>
</organism>
<dbReference type="GO" id="GO:0030246">
    <property type="term" value="F:carbohydrate binding"/>
    <property type="evidence" value="ECO:0007669"/>
    <property type="project" value="UniProtKB-ARBA"/>
</dbReference>
<comment type="subcellular location">
    <subcellularLocation>
        <location evidence="1">Cell envelope</location>
    </subcellularLocation>
</comment>
<name>A0A6N7YAD5_9FIRM</name>
<reference evidence="6 7" key="1">
    <citation type="submission" date="2019-08" db="EMBL/GenBank/DDBJ databases">
        <title>In-depth cultivation of the pig gut microbiome towards novel bacterial diversity and tailored functional studies.</title>
        <authorList>
            <person name="Wylensek D."/>
            <person name="Hitch T.C.A."/>
            <person name="Clavel T."/>
        </authorList>
    </citation>
    <scope>NUCLEOTIDE SEQUENCE [LARGE SCALE GENOMIC DNA]</scope>
    <source>
        <strain evidence="6 7">BSM-383-APC-4H</strain>
    </source>
</reference>
<evidence type="ECO:0000256" key="1">
    <source>
        <dbReference type="ARBA" id="ARBA00004196"/>
    </source>
</evidence>
<comment type="similarity">
    <text evidence="2">Belongs to the bacterial solute-binding protein 2 family.</text>
</comment>
<feature type="domain" description="Periplasmic binding protein" evidence="5">
    <location>
        <begin position="48"/>
        <end position="300"/>
    </location>
</feature>
<evidence type="ECO:0000313" key="6">
    <source>
        <dbReference type="EMBL" id="MSU81957.1"/>
    </source>
</evidence>
<keyword evidence="4" id="KW-0812">Transmembrane</keyword>
<dbReference type="GO" id="GO:0030313">
    <property type="term" value="C:cell envelope"/>
    <property type="evidence" value="ECO:0007669"/>
    <property type="project" value="UniProtKB-SubCell"/>
</dbReference>
<dbReference type="Gene3D" id="3.40.50.2300">
    <property type="match status" value="2"/>
</dbReference>
<comment type="caution">
    <text evidence="6">The sequence shown here is derived from an EMBL/GenBank/DDBJ whole genome shotgun (WGS) entry which is preliminary data.</text>
</comment>
<dbReference type="CDD" id="cd19971">
    <property type="entry name" value="PBP1_ABC_sugar_binding-like"/>
    <property type="match status" value="1"/>
</dbReference>
<dbReference type="Proteomes" id="UP000433359">
    <property type="component" value="Unassembled WGS sequence"/>
</dbReference>
<dbReference type="AlphaFoldDB" id="A0A6N7YAD5"/>
<protein>
    <submittedName>
        <fullName evidence="6">Sugar ABC transporter substrate-binding protein</fullName>
    </submittedName>
</protein>
<dbReference type="PANTHER" id="PTHR46847:SF2">
    <property type="entry name" value="ABC TRANSPORTER SUGAR-BINDING PROTEIN"/>
    <property type="match status" value="1"/>
</dbReference>
<evidence type="ECO:0000259" key="5">
    <source>
        <dbReference type="Pfam" id="PF13407"/>
    </source>
</evidence>
<sequence>MGGNKVRVKKIILYVGYVSVAVVFAISIVLLFYSRNKNESGKAKRTIGASYMTMNNPYFEVINEEIKAVVENKGDVLETRDSAMNAEVQAEQVEGFIDEKVDCILINAVDWKAIGSSLKKAKKAGIPVIAVDTLVYDQSLVDGIVVSDNYEAGAQCAKDLMKRKKKGKILFLVQSENKSAIDRIKGFKETLEKAGWNYENIGDIECKGQLEVSQPLVENVLTKTKDIDVVVALNDPSAMGAMAALDAEHMLSDVLVYGADGSPEAKTMIYKNRMTATAAQSPRITGKKTVEMLYKILAGKPVESQYIVPVRLITRDNVEDYSLSGWQ</sequence>
<evidence type="ECO:0000256" key="4">
    <source>
        <dbReference type="SAM" id="Phobius"/>
    </source>
</evidence>
<keyword evidence="4" id="KW-0472">Membrane</keyword>
<keyword evidence="3" id="KW-0732">Signal</keyword>
<dbReference type="PANTHER" id="PTHR46847">
    <property type="entry name" value="D-ALLOSE-BINDING PERIPLASMIC PROTEIN-RELATED"/>
    <property type="match status" value="1"/>
</dbReference>
<dbReference type="SUPFAM" id="SSF53822">
    <property type="entry name" value="Periplasmic binding protein-like I"/>
    <property type="match status" value="1"/>
</dbReference>
<evidence type="ECO:0000313" key="7">
    <source>
        <dbReference type="Proteomes" id="UP000433359"/>
    </source>
</evidence>